<evidence type="ECO:0000256" key="3">
    <source>
        <dbReference type="ARBA" id="ARBA00022737"/>
    </source>
</evidence>
<evidence type="ECO:0000256" key="9">
    <source>
        <dbReference type="ARBA" id="ARBA00038030"/>
    </source>
</evidence>
<comment type="similarity">
    <text evidence="9">Belongs to the Tom70 family.</text>
</comment>
<evidence type="ECO:0000256" key="6">
    <source>
        <dbReference type="ARBA" id="ARBA00022989"/>
    </source>
</evidence>
<name>A0A9J6DP23_RHIMP</name>
<keyword evidence="6" id="KW-1133">Transmembrane helix</keyword>
<evidence type="ECO:0000256" key="10">
    <source>
        <dbReference type="PROSITE-ProRule" id="PRU00339"/>
    </source>
</evidence>
<comment type="caution">
    <text evidence="11">The sequence shown here is derived from an EMBL/GenBank/DDBJ whole genome shotgun (WGS) entry which is preliminary data.</text>
</comment>
<evidence type="ECO:0000313" key="12">
    <source>
        <dbReference type="Proteomes" id="UP000821866"/>
    </source>
</evidence>
<keyword evidence="5 10" id="KW-0802">TPR repeat</keyword>
<proteinExistence type="inferred from homology"/>
<evidence type="ECO:0000256" key="1">
    <source>
        <dbReference type="ARBA" id="ARBA00004572"/>
    </source>
</evidence>
<dbReference type="Pfam" id="PF13414">
    <property type="entry name" value="TPR_11"/>
    <property type="match status" value="1"/>
</dbReference>
<keyword evidence="12" id="KW-1185">Reference proteome</keyword>
<dbReference type="PANTHER" id="PTHR46208">
    <property type="entry name" value="MITOCHONDRIAL IMPORT RECEPTOR SUBUNIT TOM70"/>
    <property type="match status" value="1"/>
</dbReference>
<dbReference type="AlphaFoldDB" id="A0A9J6DP23"/>
<dbReference type="SMART" id="SM00028">
    <property type="entry name" value="TPR"/>
    <property type="match status" value="1"/>
</dbReference>
<evidence type="ECO:0000256" key="7">
    <source>
        <dbReference type="ARBA" id="ARBA00023128"/>
    </source>
</evidence>
<dbReference type="PANTHER" id="PTHR46208:SF1">
    <property type="entry name" value="MITOCHONDRIAL IMPORT RECEPTOR SUBUNIT TOM70"/>
    <property type="match status" value="1"/>
</dbReference>
<reference evidence="11" key="1">
    <citation type="journal article" date="2020" name="Cell">
        <title>Large-Scale Comparative Analyses of Tick Genomes Elucidate Their Genetic Diversity and Vector Capacities.</title>
        <authorList>
            <consortium name="Tick Genome and Microbiome Consortium (TIGMIC)"/>
            <person name="Jia N."/>
            <person name="Wang J."/>
            <person name="Shi W."/>
            <person name="Du L."/>
            <person name="Sun Y."/>
            <person name="Zhan W."/>
            <person name="Jiang J.F."/>
            <person name="Wang Q."/>
            <person name="Zhang B."/>
            <person name="Ji P."/>
            <person name="Bell-Sakyi L."/>
            <person name="Cui X.M."/>
            <person name="Yuan T.T."/>
            <person name="Jiang B.G."/>
            <person name="Yang W.F."/>
            <person name="Lam T.T."/>
            <person name="Chang Q.C."/>
            <person name="Ding S.J."/>
            <person name="Wang X.J."/>
            <person name="Zhu J.G."/>
            <person name="Ruan X.D."/>
            <person name="Zhao L."/>
            <person name="Wei J.T."/>
            <person name="Ye R.Z."/>
            <person name="Que T.C."/>
            <person name="Du C.H."/>
            <person name="Zhou Y.H."/>
            <person name="Cheng J.X."/>
            <person name="Dai P.F."/>
            <person name="Guo W.B."/>
            <person name="Han X.H."/>
            <person name="Huang E.J."/>
            <person name="Li L.F."/>
            <person name="Wei W."/>
            <person name="Gao Y.C."/>
            <person name="Liu J.Z."/>
            <person name="Shao H.Z."/>
            <person name="Wang X."/>
            <person name="Wang C.C."/>
            <person name="Yang T.C."/>
            <person name="Huo Q.B."/>
            <person name="Li W."/>
            <person name="Chen H.Y."/>
            <person name="Chen S.E."/>
            <person name="Zhou L.G."/>
            <person name="Ni X.B."/>
            <person name="Tian J.H."/>
            <person name="Sheng Y."/>
            <person name="Liu T."/>
            <person name="Pan Y.S."/>
            <person name="Xia L.Y."/>
            <person name="Li J."/>
            <person name="Zhao F."/>
            <person name="Cao W.C."/>
        </authorList>
    </citation>
    <scope>NUCLEOTIDE SEQUENCE</scope>
    <source>
        <strain evidence="11">Rmic-2018</strain>
    </source>
</reference>
<gene>
    <name evidence="11" type="ORF">HPB51_016669</name>
</gene>
<keyword evidence="7" id="KW-0496">Mitochondrion</keyword>
<reference evidence="11" key="2">
    <citation type="submission" date="2021-09" db="EMBL/GenBank/DDBJ databases">
        <authorList>
            <person name="Jia N."/>
            <person name="Wang J."/>
            <person name="Shi W."/>
            <person name="Du L."/>
            <person name="Sun Y."/>
            <person name="Zhan W."/>
            <person name="Jiang J."/>
            <person name="Wang Q."/>
            <person name="Zhang B."/>
            <person name="Ji P."/>
            <person name="Sakyi L.B."/>
            <person name="Cui X."/>
            <person name="Yuan T."/>
            <person name="Jiang B."/>
            <person name="Yang W."/>
            <person name="Lam T.T.-Y."/>
            <person name="Chang Q."/>
            <person name="Ding S."/>
            <person name="Wang X."/>
            <person name="Zhu J."/>
            <person name="Ruan X."/>
            <person name="Zhao L."/>
            <person name="Wei J."/>
            <person name="Que T."/>
            <person name="Du C."/>
            <person name="Cheng J."/>
            <person name="Dai P."/>
            <person name="Han X."/>
            <person name="Huang E."/>
            <person name="Gao Y."/>
            <person name="Liu J."/>
            <person name="Shao H."/>
            <person name="Ye R."/>
            <person name="Li L."/>
            <person name="Wei W."/>
            <person name="Wang X."/>
            <person name="Wang C."/>
            <person name="Huo Q."/>
            <person name="Li W."/>
            <person name="Guo W."/>
            <person name="Chen H."/>
            <person name="Chen S."/>
            <person name="Zhou L."/>
            <person name="Zhou L."/>
            <person name="Ni X."/>
            <person name="Tian J."/>
            <person name="Zhou Y."/>
            <person name="Sheng Y."/>
            <person name="Liu T."/>
            <person name="Pan Y."/>
            <person name="Xia L."/>
            <person name="Li J."/>
            <person name="Zhao F."/>
            <person name="Cao W."/>
        </authorList>
    </citation>
    <scope>NUCLEOTIDE SEQUENCE</scope>
    <source>
        <strain evidence="11">Rmic-2018</strain>
        <tissue evidence="11">Larvae</tissue>
    </source>
</reference>
<dbReference type="EMBL" id="JABSTU010000008">
    <property type="protein sequence ID" value="KAH8023774.1"/>
    <property type="molecule type" value="Genomic_DNA"/>
</dbReference>
<sequence>MGLVREPLCGVLNCFAGCPPRQTGMSHSFFLYFFPQVRVNALIKLGTLKVHAEKLEEALEDFEKAASQDPSNADVFLHRGQVLLLLDRLEDTLKVDTSSPRRMAWLPALCNCERNLGA</sequence>
<keyword evidence="4" id="KW-1000">Mitochondrion outer membrane</keyword>
<dbReference type="Gene3D" id="1.25.40.10">
    <property type="entry name" value="Tetratricopeptide repeat domain"/>
    <property type="match status" value="1"/>
</dbReference>
<evidence type="ECO:0000256" key="4">
    <source>
        <dbReference type="ARBA" id="ARBA00022787"/>
    </source>
</evidence>
<dbReference type="GO" id="GO:0030150">
    <property type="term" value="P:protein import into mitochondrial matrix"/>
    <property type="evidence" value="ECO:0007669"/>
    <property type="project" value="TreeGrafter"/>
</dbReference>
<dbReference type="GO" id="GO:0030943">
    <property type="term" value="F:mitochondrion targeting sequence binding"/>
    <property type="evidence" value="ECO:0007669"/>
    <property type="project" value="TreeGrafter"/>
</dbReference>
<evidence type="ECO:0000256" key="8">
    <source>
        <dbReference type="ARBA" id="ARBA00023136"/>
    </source>
</evidence>
<keyword evidence="8" id="KW-0472">Membrane</keyword>
<dbReference type="Proteomes" id="UP000821866">
    <property type="component" value="Chromosome 6"/>
</dbReference>
<comment type="subcellular location">
    <subcellularLocation>
        <location evidence="1">Mitochondrion outer membrane</location>
        <topology evidence="1">Single-pass membrane protein</topology>
    </subcellularLocation>
</comment>
<organism evidence="11 12">
    <name type="scientific">Rhipicephalus microplus</name>
    <name type="common">Cattle tick</name>
    <name type="synonym">Boophilus microplus</name>
    <dbReference type="NCBI Taxonomy" id="6941"/>
    <lineage>
        <taxon>Eukaryota</taxon>
        <taxon>Metazoa</taxon>
        <taxon>Ecdysozoa</taxon>
        <taxon>Arthropoda</taxon>
        <taxon>Chelicerata</taxon>
        <taxon>Arachnida</taxon>
        <taxon>Acari</taxon>
        <taxon>Parasitiformes</taxon>
        <taxon>Ixodida</taxon>
        <taxon>Ixodoidea</taxon>
        <taxon>Ixodidae</taxon>
        <taxon>Rhipicephalinae</taxon>
        <taxon>Rhipicephalus</taxon>
        <taxon>Boophilus</taxon>
    </lineage>
</organism>
<protein>
    <submittedName>
        <fullName evidence="11">Uncharacterized protein</fullName>
    </submittedName>
</protein>
<dbReference type="PROSITE" id="PS50005">
    <property type="entry name" value="TPR"/>
    <property type="match status" value="1"/>
</dbReference>
<evidence type="ECO:0000256" key="5">
    <source>
        <dbReference type="ARBA" id="ARBA00022803"/>
    </source>
</evidence>
<dbReference type="VEuPathDB" id="VectorBase:LOC119172431"/>
<dbReference type="InterPro" id="IPR019734">
    <property type="entry name" value="TPR_rpt"/>
</dbReference>
<keyword evidence="3" id="KW-0677">Repeat</keyword>
<feature type="repeat" description="TPR" evidence="10">
    <location>
        <begin position="39"/>
        <end position="72"/>
    </location>
</feature>
<dbReference type="GO" id="GO:0008320">
    <property type="term" value="F:protein transmembrane transporter activity"/>
    <property type="evidence" value="ECO:0007669"/>
    <property type="project" value="TreeGrafter"/>
</dbReference>
<dbReference type="InterPro" id="IPR011990">
    <property type="entry name" value="TPR-like_helical_dom_sf"/>
</dbReference>
<dbReference type="SUPFAM" id="SSF48452">
    <property type="entry name" value="TPR-like"/>
    <property type="match status" value="1"/>
</dbReference>
<dbReference type="GO" id="GO:0005741">
    <property type="term" value="C:mitochondrial outer membrane"/>
    <property type="evidence" value="ECO:0007669"/>
    <property type="project" value="UniProtKB-SubCell"/>
</dbReference>
<dbReference type="GO" id="GO:0045039">
    <property type="term" value="P:protein insertion into mitochondrial inner membrane"/>
    <property type="evidence" value="ECO:0007669"/>
    <property type="project" value="TreeGrafter"/>
</dbReference>
<evidence type="ECO:0000313" key="11">
    <source>
        <dbReference type="EMBL" id="KAH8023774.1"/>
    </source>
</evidence>
<accession>A0A9J6DP23</accession>
<evidence type="ECO:0000256" key="2">
    <source>
        <dbReference type="ARBA" id="ARBA00022692"/>
    </source>
</evidence>
<keyword evidence="2" id="KW-0812">Transmembrane</keyword>